<evidence type="ECO:0000256" key="5">
    <source>
        <dbReference type="PIRSR" id="PIRSR606710-2"/>
    </source>
</evidence>
<dbReference type="Gene3D" id="2.60.120.200">
    <property type="match status" value="1"/>
</dbReference>
<dbReference type="EMBL" id="FNCQ01000007">
    <property type="protein sequence ID" value="SDG67247.1"/>
    <property type="molecule type" value="Genomic_DNA"/>
</dbReference>
<feature type="domain" description="Beta-xylosidase C-terminal Concanavalin A-like" evidence="7">
    <location>
        <begin position="360"/>
        <end position="549"/>
    </location>
</feature>
<dbReference type="PANTHER" id="PTHR42812">
    <property type="entry name" value="BETA-XYLOSIDASE"/>
    <property type="match status" value="1"/>
</dbReference>
<name>A0A1G7W5J8_9BACT</name>
<dbReference type="Gene3D" id="2.115.10.20">
    <property type="entry name" value="Glycosyl hydrolase domain, family 43"/>
    <property type="match status" value="1"/>
</dbReference>
<accession>A0A1G7W5J8</accession>
<feature type="active site" description="Proton donor" evidence="4">
    <location>
        <position position="210"/>
    </location>
</feature>
<evidence type="ECO:0000259" key="7">
    <source>
        <dbReference type="Pfam" id="PF17851"/>
    </source>
</evidence>
<evidence type="ECO:0000256" key="6">
    <source>
        <dbReference type="RuleBase" id="RU361187"/>
    </source>
</evidence>
<evidence type="ECO:0000313" key="9">
    <source>
        <dbReference type="Proteomes" id="UP000198779"/>
    </source>
</evidence>
<evidence type="ECO:0000256" key="3">
    <source>
        <dbReference type="ARBA" id="ARBA00023295"/>
    </source>
</evidence>
<feature type="active site" description="Proton acceptor" evidence="4">
    <location>
        <position position="34"/>
    </location>
</feature>
<keyword evidence="9" id="KW-1185">Reference proteome</keyword>
<gene>
    <name evidence="8" type="ORF">SAMN04487901_10767</name>
</gene>
<evidence type="ECO:0000256" key="1">
    <source>
        <dbReference type="ARBA" id="ARBA00009865"/>
    </source>
</evidence>
<dbReference type="Proteomes" id="UP000198779">
    <property type="component" value="Unassembled WGS sequence"/>
</dbReference>
<comment type="similarity">
    <text evidence="1 6">Belongs to the glycosyl hydrolase 43 family.</text>
</comment>
<evidence type="ECO:0000256" key="2">
    <source>
        <dbReference type="ARBA" id="ARBA00022801"/>
    </source>
</evidence>
<dbReference type="InterPro" id="IPR013320">
    <property type="entry name" value="ConA-like_dom_sf"/>
</dbReference>
<feature type="site" description="Important for catalytic activity, responsible for pKa modulation of the active site Glu and correct orientation of both the proton donor and substrate" evidence="5">
    <location>
        <position position="151"/>
    </location>
</feature>
<dbReference type="InterPro" id="IPR023296">
    <property type="entry name" value="Glyco_hydro_beta-prop_sf"/>
</dbReference>
<dbReference type="InterPro" id="IPR006710">
    <property type="entry name" value="Glyco_hydro_43"/>
</dbReference>
<proteinExistence type="inferred from homology"/>
<keyword evidence="2 6" id="KW-0378">Hydrolase</keyword>
<protein>
    <submittedName>
        <fullName evidence="8">Alpha-N-arabinofuranosidase</fullName>
    </submittedName>
</protein>
<dbReference type="SUPFAM" id="SSF75005">
    <property type="entry name" value="Arabinanase/levansucrase/invertase"/>
    <property type="match status" value="1"/>
</dbReference>
<dbReference type="Pfam" id="PF04616">
    <property type="entry name" value="Glyco_hydro_43"/>
    <property type="match status" value="1"/>
</dbReference>
<dbReference type="InterPro" id="IPR041542">
    <property type="entry name" value="GH43_C2"/>
</dbReference>
<dbReference type="AlphaFoldDB" id="A0A1G7W5J8"/>
<evidence type="ECO:0000256" key="4">
    <source>
        <dbReference type="PIRSR" id="PIRSR606710-1"/>
    </source>
</evidence>
<keyword evidence="3 6" id="KW-0326">Glycosidase</keyword>
<dbReference type="GO" id="GO:0005975">
    <property type="term" value="P:carbohydrate metabolic process"/>
    <property type="evidence" value="ECO:0007669"/>
    <property type="project" value="InterPro"/>
</dbReference>
<dbReference type="GO" id="GO:0004553">
    <property type="term" value="F:hydrolase activity, hydrolyzing O-glycosyl compounds"/>
    <property type="evidence" value="ECO:0007669"/>
    <property type="project" value="InterPro"/>
</dbReference>
<dbReference type="Pfam" id="PF17851">
    <property type="entry name" value="GH43_C2"/>
    <property type="match status" value="1"/>
</dbReference>
<dbReference type="PANTHER" id="PTHR42812:SF12">
    <property type="entry name" value="BETA-XYLOSIDASE-RELATED"/>
    <property type="match status" value="1"/>
</dbReference>
<organism evidence="8 9">
    <name type="scientific">Prevotella communis</name>
    <dbReference type="NCBI Taxonomy" id="2913614"/>
    <lineage>
        <taxon>Bacteria</taxon>
        <taxon>Pseudomonadati</taxon>
        <taxon>Bacteroidota</taxon>
        <taxon>Bacteroidia</taxon>
        <taxon>Bacteroidales</taxon>
        <taxon>Prevotellaceae</taxon>
        <taxon>Prevotella</taxon>
    </lineage>
</organism>
<dbReference type="RefSeq" id="WP_176944279.1">
    <property type="nucleotide sequence ID" value="NZ_FNCQ01000007.1"/>
</dbReference>
<dbReference type="SUPFAM" id="SSF49899">
    <property type="entry name" value="Concanavalin A-like lectins/glucanases"/>
    <property type="match status" value="1"/>
</dbReference>
<evidence type="ECO:0000313" key="8">
    <source>
        <dbReference type="EMBL" id="SDG67247.1"/>
    </source>
</evidence>
<reference evidence="9" key="1">
    <citation type="submission" date="2016-10" db="EMBL/GenBank/DDBJ databases">
        <authorList>
            <person name="Varghese N."/>
            <person name="Submissions S."/>
        </authorList>
    </citation>
    <scope>NUCLEOTIDE SEQUENCE [LARGE SCALE GENOMIC DNA]</scope>
    <source>
        <strain evidence="9">BP1-148</strain>
    </source>
</reference>
<dbReference type="STRING" id="645274.SAMN04487901_10767"/>
<dbReference type="InterPro" id="IPR051795">
    <property type="entry name" value="Glycosyl_Hydrlase_43"/>
</dbReference>
<dbReference type="CDD" id="cd18617">
    <property type="entry name" value="GH43_XynB-like"/>
    <property type="match status" value="1"/>
</dbReference>
<sequence length="559" mass="62850">MKKLLFTISITVVASINCMAQGYRNPVLPGFHADPSVCTDGKDFYLVNSTFQYFPGVLVFHSKDLIHWEQVGNCLSRKSQLDLSGLYSQNQPELGWTNAGIYAPTIRYHKGRYYMVTTIFPSRRHFYVWTDDPSKEWSDPVFIDFAIGSCDPTLFWDEGKCYFLWKAAADETRPGIKPGDINICEIDINTGRRTGDIHHLGTGLGGRYPEGPHIYKKDGFYYMMLAEGGTEHGHHVNILRSRSLFGPYEPNPANPILTHFSMKMQNSNIQGLGHADLIQAPDSSWWMICLGYRTSGYLLHVMGRETMLAPMRWDKNAWPVVNGDGTLAINMKCQTLPQVPMPLDPVREEFNFVKRNVPADSYSSIGLPWGWMSIGNPDYSRYSLTEREGWLRLRPTSTTLDAATSPTFVARRQTELRFNATALIDASHLAEGSQAGITAYAAPLNHYDVMVERKNGKLLAKSNIRVGALSHTGQPVELKGTQAFIRIGSDKDYYYMQVSADGKSFATLAKMDFRYLSTEVIGGFTGVMLGLFAQGDSRDGYADFDWFEYDNAVTTSKTF</sequence>